<evidence type="ECO:0000313" key="3">
    <source>
        <dbReference type="Proteomes" id="UP000237105"/>
    </source>
</evidence>
<evidence type="ECO:0000313" key="2">
    <source>
        <dbReference type="EMBL" id="PON51322.1"/>
    </source>
</evidence>
<feature type="region of interest" description="Disordered" evidence="1">
    <location>
        <begin position="68"/>
        <end position="91"/>
    </location>
</feature>
<protein>
    <submittedName>
        <fullName evidence="2">Uncharacterized protein</fullName>
    </submittedName>
</protein>
<feature type="region of interest" description="Disordered" evidence="1">
    <location>
        <begin position="104"/>
        <end position="149"/>
    </location>
</feature>
<name>A0A2P5BRA9_PARAD</name>
<accession>A0A2P5BRA9</accession>
<proteinExistence type="predicted"/>
<comment type="caution">
    <text evidence="2">The sequence shown here is derived from an EMBL/GenBank/DDBJ whole genome shotgun (WGS) entry which is preliminary data.</text>
</comment>
<keyword evidence="3" id="KW-1185">Reference proteome</keyword>
<evidence type="ECO:0000256" key="1">
    <source>
        <dbReference type="SAM" id="MobiDB-lite"/>
    </source>
</evidence>
<organism evidence="2 3">
    <name type="scientific">Parasponia andersonii</name>
    <name type="common">Sponia andersonii</name>
    <dbReference type="NCBI Taxonomy" id="3476"/>
    <lineage>
        <taxon>Eukaryota</taxon>
        <taxon>Viridiplantae</taxon>
        <taxon>Streptophyta</taxon>
        <taxon>Embryophyta</taxon>
        <taxon>Tracheophyta</taxon>
        <taxon>Spermatophyta</taxon>
        <taxon>Magnoliopsida</taxon>
        <taxon>eudicotyledons</taxon>
        <taxon>Gunneridae</taxon>
        <taxon>Pentapetalae</taxon>
        <taxon>rosids</taxon>
        <taxon>fabids</taxon>
        <taxon>Rosales</taxon>
        <taxon>Cannabaceae</taxon>
        <taxon>Parasponia</taxon>
    </lineage>
</organism>
<reference evidence="3" key="1">
    <citation type="submission" date="2016-06" db="EMBL/GenBank/DDBJ databases">
        <title>Parallel loss of symbiosis genes in relatives of nitrogen-fixing non-legume Parasponia.</title>
        <authorList>
            <person name="Van Velzen R."/>
            <person name="Holmer R."/>
            <person name="Bu F."/>
            <person name="Rutten L."/>
            <person name="Van Zeijl A."/>
            <person name="Liu W."/>
            <person name="Santuari L."/>
            <person name="Cao Q."/>
            <person name="Sharma T."/>
            <person name="Shen D."/>
            <person name="Roswanjaya Y."/>
            <person name="Wardhani T."/>
            <person name="Kalhor M.S."/>
            <person name="Jansen J."/>
            <person name="Van den Hoogen J."/>
            <person name="Gungor B."/>
            <person name="Hartog M."/>
            <person name="Hontelez J."/>
            <person name="Verver J."/>
            <person name="Yang W.-C."/>
            <person name="Schijlen E."/>
            <person name="Repin R."/>
            <person name="Schilthuizen M."/>
            <person name="Schranz E."/>
            <person name="Heidstra R."/>
            <person name="Miyata K."/>
            <person name="Fedorova E."/>
            <person name="Kohlen W."/>
            <person name="Bisseling T."/>
            <person name="Smit S."/>
            <person name="Geurts R."/>
        </authorList>
    </citation>
    <scope>NUCLEOTIDE SEQUENCE [LARGE SCALE GENOMIC DNA]</scope>
    <source>
        <strain evidence="3">cv. WU1-14</strain>
    </source>
</reference>
<gene>
    <name evidence="2" type="ORF">PanWU01x14_216890</name>
</gene>
<dbReference type="EMBL" id="JXTB01000234">
    <property type="protein sequence ID" value="PON51322.1"/>
    <property type="molecule type" value="Genomic_DNA"/>
</dbReference>
<dbReference type="Proteomes" id="UP000237105">
    <property type="component" value="Unassembled WGS sequence"/>
</dbReference>
<feature type="compositionally biased region" description="Polar residues" evidence="1">
    <location>
        <begin position="111"/>
        <end position="120"/>
    </location>
</feature>
<dbReference type="AlphaFoldDB" id="A0A2P5BRA9"/>
<sequence>MCTASWGWMFVSEENWSFYHGENEIKLEIRYSFESRPFGQCFFFSVVVKYQIRLGACDLGLDNVVGRDRVPPPHPYSPKLKPRSSNKLPTSSLTLRSSSVRLLSTLPPQNKPQSVRSGNLSASSSRSARPDLDRHRQTQRRQRNSDLKI</sequence>